<dbReference type="OrthoDB" id="165382at2759"/>
<feature type="compositionally biased region" description="Polar residues" evidence="5">
    <location>
        <begin position="528"/>
        <end position="552"/>
    </location>
</feature>
<feature type="compositionally biased region" description="Low complexity" evidence="5">
    <location>
        <begin position="211"/>
        <end position="221"/>
    </location>
</feature>
<dbReference type="Proteomes" id="UP000092666">
    <property type="component" value="Unassembled WGS sequence"/>
</dbReference>
<evidence type="ECO:0000313" key="7">
    <source>
        <dbReference type="EMBL" id="OCF34384.1"/>
    </source>
</evidence>
<keyword evidence="2 6" id="KW-0812">Transmembrane</keyword>
<gene>
    <name evidence="7" type="ORF">I316_03898</name>
</gene>
<evidence type="ECO:0000313" key="8">
    <source>
        <dbReference type="Proteomes" id="UP000092666"/>
    </source>
</evidence>
<evidence type="ECO:0000256" key="5">
    <source>
        <dbReference type="SAM" id="MobiDB-lite"/>
    </source>
</evidence>
<evidence type="ECO:0008006" key="9">
    <source>
        <dbReference type="Google" id="ProtNLM"/>
    </source>
</evidence>
<feature type="transmembrane region" description="Helical" evidence="6">
    <location>
        <begin position="269"/>
        <end position="290"/>
    </location>
</feature>
<feature type="transmembrane region" description="Helical" evidence="6">
    <location>
        <begin position="12"/>
        <end position="31"/>
    </location>
</feature>
<feature type="transmembrane region" description="Helical" evidence="6">
    <location>
        <begin position="324"/>
        <end position="342"/>
    </location>
</feature>
<dbReference type="InterPro" id="IPR008521">
    <property type="entry name" value="Mg_trans_NIPA"/>
</dbReference>
<feature type="compositionally biased region" description="Acidic residues" evidence="5">
    <location>
        <begin position="52"/>
        <end position="61"/>
    </location>
</feature>
<dbReference type="Pfam" id="PF05653">
    <property type="entry name" value="Mg_trans_NIPA"/>
    <property type="match status" value="1"/>
</dbReference>
<reference evidence="8" key="2">
    <citation type="submission" date="2013-12" db="EMBL/GenBank/DDBJ databases">
        <title>Evolution of pathogenesis and genome organization in the Tremellales.</title>
        <authorList>
            <person name="Cuomo C."/>
            <person name="Litvintseva A."/>
            <person name="Heitman J."/>
            <person name="Chen Y."/>
            <person name="Sun S."/>
            <person name="Springer D."/>
            <person name="Dromer F."/>
            <person name="Young S."/>
            <person name="Zeng Q."/>
            <person name="Chapman S."/>
            <person name="Gujja S."/>
            <person name="Saif S."/>
            <person name="Birren B."/>
        </authorList>
    </citation>
    <scope>NUCLEOTIDE SEQUENCE [LARGE SCALE GENOMIC DNA]</scope>
    <source>
        <strain evidence="8">BCC8398</strain>
    </source>
</reference>
<evidence type="ECO:0000256" key="6">
    <source>
        <dbReference type="SAM" id="Phobius"/>
    </source>
</evidence>
<dbReference type="GO" id="GO:0015095">
    <property type="term" value="F:magnesium ion transmembrane transporter activity"/>
    <property type="evidence" value="ECO:0007669"/>
    <property type="project" value="InterPro"/>
</dbReference>
<feature type="transmembrane region" description="Helical" evidence="6">
    <location>
        <begin position="426"/>
        <end position="445"/>
    </location>
</feature>
<feature type="transmembrane region" description="Helical" evidence="6">
    <location>
        <begin position="457"/>
        <end position="476"/>
    </location>
</feature>
<name>A0A1B9GTJ0_9TREE</name>
<feature type="transmembrane region" description="Helical" evidence="6">
    <location>
        <begin position="362"/>
        <end position="380"/>
    </location>
</feature>
<protein>
    <recommendedName>
        <fullName evidence="9">DUF803-domain-containing protein</fullName>
    </recommendedName>
</protein>
<feature type="compositionally biased region" description="Low complexity" evidence="5">
    <location>
        <begin position="687"/>
        <end position="696"/>
    </location>
</feature>
<dbReference type="EMBL" id="KV700125">
    <property type="protein sequence ID" value="OCF34384.1"/>
    <property type="molecule type" value="Genomic_DNA"/>
</dbReference>
<organism evidence="7 8">
    <name type="scientific">Kwoniella heveanensis BCC8398</name>
    <dbReference type="NCBI Taxonomy" id="1296120"/>
    <lineage>
        <taxon>Eukaryota</taxon>
        <taxon>Fungi</taxon>
        <taxon>Dikarya</taxon>
        <taxon>Basidiomycota</taxon>
        <taxon>Agaricomycotina</taxon>
        <taxon>Tremellomycetes</taxon>
        <taxon>Tremellales</taxon>
        <taxon>Cryptococcaceae</taxon>
        <taxon>Kwoniella</taxon>
    </lineage>
</organism>
<dbReference type="SUPFAM" id="SSF103481">
    <property type="entry name" value="Multidrug resistance efflux transporter EmrE"/>
    <property type="match status" value="1"/>
</dbReference>
<feature type="region of interest" description="Disordered" evidence="5">
    <location>
        <begin position="39"/>
        <end position="139"/>
    </location>
</feature>
<feature type="compositionally biased region" description="Polar residues" evidence="5">
    <location>
        <begin position="677"/>
        <end position="686"/>
    </location>
</feature>
<keyword evidence="8" id="KW-1185">Reference proteome</keyword>
<keyword evidence="3 6" id="KW-1133">Transmembrane helix</keyword>
<sequence>MGALGNVSGSNLIGVGIACGGNVLISLALTLQKLAHRRNEESVRQQFRSNSDEENDTEDGDANFAEDNGYQETSSSLNGDIAHSKPSSSHTSGRNHATFKIHGTTSPIPEEDTPTPSPSPRPLPRLEPSLTRDPSYSSSASAAADPYIAVDGSIQVDSWTNPGTEEIDANGATVKAVPVVIVPPANEFVQPEAGDGNSQNRGLSPVRLDSPPRISSRPSPSDNGRDYNGCDHARNGDRSGKRQSNANDGSGEGEGEGEVQEGMYLKSKLWWAGMVLISIGEGGNFLSYGFAPASVVAPLGTVALIANCIFAPLILRERFHKRELIGMALAILGAVTVVWSSNGSNPRLDPSQLIAAIRRLPFVIYTILNVLLLIPLIFLSNSHWGHTYLFVDLGITCLFGGFTVLSTKALSSLLSNDFFGAWQEPITWFLVLVVAGTSVGQIRWLNRALMRFQSKEVIPTQFVLFSLSAIIGSAVLFQEFRDVPFSRFVNFAFGICTTFLGVHLLTSTSSESGSEDDPGDLASDDGESQVTAKGSISRSQLQPQRASSSASLNLLIPTSNSNERMPLLIPQNRNSRMPLPIHFDNVNPNRGQIEVRASNTSATTAYGAALSSPSSVTIASVTPTPTTMGRIKLSKRTSTGEFTPTLGLGSQAGLLLMATTPPNPQSSHLTTGRGRSASKTTIGNHTANASAAATIAQRVEDEEAGAATDSSGRNAAGAKMDRTRSTSRSRGRETEASQ</sequence>
<comment type="subcellular location">
    <subcellularLocation>
        <location evidence="1">Membrane</location>
        <topology evidence="1">Multi-pass membrane protein</topology>
    </subcellularLocation>
</comment>
<feature type="region of interest" description="Disordered" evidence="5">
    <location>
        <begin position="659"/>
        <end position="738"/>
    </location>
</feature>
<accession>A0A1B9GTJ0</accession>
<dbReference type="AlphaFoldDB" id="A0A1B9GTJ0"/>
<feature type="transmembrane region" description="Helical" evidence="6">
    <location>
        <begin position="387"/>
        <end position="406"/>
    </location>
</feature>
<feature type="transmembrane region" description="Helical" evidence="6">
    <location>
        <begin position="296"/>
        <end position="315"/>
    </location>
</feature>
<feature type="compositionally biased region" description="Low complexity" evidence="5">
    <location>
        <begin position="126"/>
        <end position="139"/>
    </location>
</feature>
<dbReference type="GO" id="GO:0016020">
    <property type="term" value="C:membrane"/>
    <property type="evidence" value="ECO:0007669"/>
    <property type="project" value="UniProtKB-SubCell"/>
</dbReference>
<evidence type="ECO:0000256" key="3">
    <source>
        <dbReference type="ARBA" id="ARBA00022989"/>
    </source>
</evidence>
<feature type="compositionally biased region" description="Pro residues" evidence="5">
    <location>
        <begin position="115"/>
        <end position="125"/>
    </location>
</feature>
<dbReference type="PANTHER" id="PTHR12570:SF65">
    <property type="entry name" value="MAGNESIUM TRANSPORTER NIPA9-RELATED"/>
    <property type="match status" value="1"/>
</dbReference>
<keyword evidence="4 6" id="KW-0472">Membrane</keyword>
<evidence type="ECO:0000256" key="4">
    <source>
        <dbReference type="ARBA" id="ARBA00023136"/>
    </source>
</evidence>
<proteinExistence type="predicted"/>
<dbReference type="PANTHER" id="PTHR12570">
    <property type="match status" value="1"/>
</dbReference>
<feature type="region of interest" description="Disordered" evidence="5">
    <location>
        <begin position="188"/>
        <end position="259"/>
    </location>
</feature>
<feature type="compositionally biased region" description="Polar residues" evidence="5">
    <location>
        <begin position="85"/>
        <end position="95"/>
    </location>
</feature>
<feature type="compositionally biased region" description="Basic and acidic residues" evidence="5">
    <location>
        <begin position="719"/>
        <end position="738"/>
    </location>
</feature>
<feature type="region of interest" description="Disordered" evidence="5">
    <location>
        <begin position="510"/>
        <end position="552"/>
    </location>
</feature>
<evidence type="ECO:0000256" key="2">
    <source>
        <dbReference type="ARBA" id="ARBA00022692"/>
    </source>
</evidence>
<feature type="compositionally biased region" description="Acidic residues" evidence="5">
    <location>
        <begin position="513"/>
        <end position="527"/>
    </location>
</feature>
<dbReference type="InterPro" id="IPR037185">
    <property type="entry name" value="EmrE-like"/>
</dbReference>
<evidence type="ECO:0000256" key="1">
    <source>
        <dbReference type="ARBA" id="ARBA00004141"/>
    </source>
</evidence>
<reference evidence="7 8" key="1">
    <citation type="submission" date="2013-07" db="EMBL/GenBank/DDBJ databases">
        <title>The Genome Sequence of Cryptococcus heveanensis BCC8398.</title>
        <authorList>
            <consortium name="The Broad Institute Genome Sequencing Platform"/>
            <person name="Cuomo C."/>
            <person name="Litvintseva A."/>
            <person name="Chen Y."/>
            <person name="Heitman J."/>
            <person name="Sun S."/>
            <person name="Springer D."/>
            <person name="Dromer F."/>
            <person name="Young S.K."/>
            <person name="Zeng Q."/>
            <person name="Gargeya S."/>
            <person name="Fitzgerald M."/>
            <person name="Abouelleil A."/>
            <person name="Alvarado L."/>
            <person name="Berlin A.M."/>
            <person name="Chapman S.B."/>
            <person name="Dewar J."/>
            <person name="Goldberg J."/>
            <person name="Griggs A."/>
            <person name="Gujja S."/>
            <person name="Hansen M."/>
            <person name="Howarth C."/>
            <person name="Imamovic A."/>
            <person name="Larimer J."/>
            <person name="McCowan C."/>
            <person name="Murphy C."/>
            <person name="Pearson M."/>
            <person name="Priest M."/>
            <person name="Roberts A."/>
            <person name="Saif S."/>
            <person name="Shea T."/>
            <person name="Sykes S."/>
            <person name="Wortman J."/>
            <person name="Nusbaum C."/>
            <person name="Birren B."/>
        </authorList>
    </citation>
    <scope>NUCLEOTIDE SEQUENCE [LARGE SCALE GENOMIC DNA]</scope>
    <source>
        <strain evidence="7 8">BCC8398</strain>
    </source>
</reference>
<feature type="compositionally biased region" description="Basic and acidic residues" evidence="5">
    <location>
        <begin position="223"/>
        <end position="240"/>
    </location>
</feature>